<feature type="domain" description="Nephrocystin 3-like N-terminal" evidence="4">
    <location>
        <begin position="452"/>
        <end position="611"/>
    </location>
</feature>
<name>A0A0D1W7L6_9EURO</name>
<dbReference type="InterPro" id="IPR035994">
    <property type="entry name" value="Nucleoside_phosphorylase_sf"/>
</dbReference>
<dbReference type="GO" id="GO:0003824">
    <property type="term" value="F:catalytic activity"/>
    <property type="evidence" value="ECO:0007669"/>
    <property type="project" value="InterPro"/>
</dbReference>
<dbReference type="Gene3D" id="3.40.50.1580">
    <property type="entry name" value="Nucleoside phosphorylase domain"/>
    <property type="match status" value="1"/>
</dbReference>
<evidence type="ECO:0000313" key="5">
    <source>
        <dbReference type="EMBL" id="KIV84720.1"/>
    </source>
</evidence>
<dbReference type="Pfam" id="PF22939">
    <property type="entry name" value="WHD_GPIID"/>
    <property type="match status" value="1"/>
</dbReference>
<evidence type="ECO:0000259" key="3">
    <source>
        <dbReference type="Pfam" id="PF22939"/>
    </source>
</evidence>
<dbReference type="AlphaFoldDB" id="A0A0D1W7L6"/>
<evidence type="ECO:0000259" key="2">
    <source>
        <dbReference type="Pfam" id="PF01048"/>
    </source>
</evidence>
<evidence type="ECO:0000256" key="1">
    <source>
        <dbReference type="ARBA" id="ARBA00022737"/>
    </source>
</evidence>
<protein>
    <submittedName>
        <fullName evidence="5">Uncharacterized protein</fullName>
    </submittedName>
</protein>
<dbReference type="InterPro" id="IPR000845">
    <property type="entry name" value="Nucleoside_phosphorylase_d"/>
</dbReference>
<dbReference type="InterPro" id="IPR027417">
    <property type="entry name" value="P-loop_NTPase"/>
</dbReference>
<proteinExistence type="predicted"/>
<dbReference type="Proteomes" id="UP000053599">
    <property type="component" value="Unassembled WGS sequence"/>
</dbReference>
<gene>
    <name evidence="5" type="ORF">PV11_00486</name>
</gene>
<keyword evidence="1" id="KW-0677">Repeat</keyword>
<dbReference type="Gene3D" id="3.40.50.300">
    <property type="entry name" value="P-loop containing nucleotide triphosphate hydrolases"/>
    <property type="match status" value="1"/>
</dbReference>
<dbReference type="EMBL" id="KN846951">
    <property type="protein sequence ID" value="KIV84720.1"/>
    <property type="molecule type" value="Genomic_DNA"/>
</dbReference>
<dbReference type="InterPro" id="IPR056884">
    <property type="entry name" value="NPHP3-like_N"/>
</dbReference>
<accession>A0A0D1W7L6</accession>
<evidence type="ECO:0000259" key="4">
    <source>
        <dbReference type="Pfam" id="PF24883"/>
    </source>
</evidence>
<feature type="domain" description="Nucleoside phosphorylase" evidence="2">
    <location>
        <begin position="110"/>
        <end position="365"/>
    </location>
</feature>
<dbReference type="Pfam" id="PF24883">
    <property type="entry name" value="NPHP3_N"/>
    <property type="match status" value="1"/>
</dbReference>
<dbReference type="GO" id="GO:0009116">
    <property type="term" value="P:nucleoside metabolic process"/>
    <property type="evidence" value="ECO:0007669"/>
    <property type="project" value="InterPro"/>
</dbReference>
<dbReference type="InterPro" id="IPR054471">
    <property type="entry name" value="GPIID_WHD"/>
</dbReference>
<dbReference type="PANTHER" id="PTHR46082">
    <property type="entry name" value="ATP/GTP-BINDING PROTEIN-RELATED"/>
    <property type="match status" value="1"/>
</dbReference>
<organism evidence="5 6">
    <name type="scientific">Exophiala sideris</name>
    <dbReference type="NCBI Taxonomy" id="1016849"/>
    <lineage>
        <taxon>Eukaryota</taxon>
        <taxon>Fungi</taxon>
        <taxon>Dikarya</taxon>
        <taxon>Ascomycota</taxon>
        <taxon>Pezizomycotina</taxon>
        <taxon>Eurotiomycetes</taxon>
        <taxon>Chaetothyriomycetidae</taxon>
        <taxon>Chaetothyriales</taxon>
        <taxon>Herpotrichiellaceae</taxon>
        <taxon>Exophiala</taxon>
    </lineage>
</organism>
<evidence type="ECO:0000313" key="6">
    <source>
        <dbReference type="Proteomes" id="UP000053599"/>
    </source>
</evidence>
<feature type="domain" description="GPI inositol-deacylase winged helix" evidence="3">
    <location>
        <begin position="736"/>
        <end position="817"/>
    </location>
</feature>
<dbReference type="PANTHER" id="PTHR46082:SF11">
    <property type="entry name" value="AAA+ ATPASE DOMAIN-CONTAINING PROTEIN-RELATED"/>
    <property type="match status" value="1"/>
</dbReference>
<dbReference type="HOGENOM" id="CLU_000288_34_2_1"/>
<reference evidence="5 6" key="1">
    <citation type="submission" date="2015-01" db="EMBL/GenBank/DDBJ databases">
        <title>The Genome Sequence of Exophiala sideris CBS121828.</title>
        <authorList>
            <consortium name="The Broad Institute Genomics Platform"/>
            <person name="Cuomo C."/>
            <person name="de Hoog S."/>
            <person name="Gorbushina A."/>
            <person name="Stielow B."/>
            <person name="Teixiera M."/>
            <person name="Abouelleil A."/>
            <person name="Chapman S.B."/>
            <person name="Priest M."/>
            <person name="Young S.K."/>
            <person name="Wortman J."/>
            <person name="Nusbaum C."/>
            <person name="Birren B."/>
        </authorList>
    </citation>
    <scope>NUCLEOTIDE SEQUENCE [LARGE SCALE GENOMIC DNA]</scope>
    <source>
        <strain evidence="5 6">CBS 121828</strain>
    </source>
</reference>
<dbReference type="STRING" id="1016849.A0A0D1W7L6"/>
<dbReference type="OrthoDB" id="5421817at2759"/>
<dbReference type="InterPro" id="IPR053137">
    <property type="entry name" value="NLR-like"/>
</dbReference>
<sequence length="980" mass="109858">MPSAPKREPPSNTGCMNLDEMESGEEEIENAMEQALVPSKSAVVEWPGDVSLYRLRNRTIMEDIRVRSHAEATSTQMPTNNDYTVGWACALQEEYIAAQLFLDEKHGKPQALAANDTNAYTLGCMGQHNVVITVFPAGDSGTACAAAVVTHMVHSFPNVKIGLMVGIGGGAPTADRDIRLGDIVVSWPKDGHAGVFQYDFGKTIQNQSFKQEKFLNQPPPALRSAIQDLQAEHRVTPHQLDKAIQEVLRRNPRLQKEFCRPKLTCDRLYRSEVVHPEGQTSCAGCGGNLETRDERTEDEDNPAVHYGLIASANQVMKDARIRDKLAAQKGVLCFEMEAAGLMNTFPCLVVRGISDYADSHKNDTWKGYAAMAATAYVKDLLRSMTFSCVKAEKPIQEGLKELSETVTGMKSEVNELTRRQHEQLHRDVLDWLLVINCAPQHDQLKKHRNDNCGQWLLNDPEFLNWKACMNHTLDCKGIEGAGKTFATSMVIDHLEGSYGNSGAVGIAYLYFNSKEQWGVNESLSDLLSQLAVDASTIDIVKTLHGKHQWKRTRPMQGELLEALKSVIAVYSRTFIILDALDEIAELCRETLLSKLVDLQRTTKLNLFTTSRLHIRTEILYLGTAAVVSLDIVPTDEDIRRYLLDRTKDLPTFVRRDPKLQEDIIDTIARYAEAIFLLARLNFETLLDETSKRNVRDSLQRLEKRSKSMPSEHSNSEVLAMAYTQTIKRLENQHPNRHKLARQTLSWILYSKRALTASELQTALAIRDNDSSFDPTGISDIDIIIESCKGLLISSANSRGVTVRFMHSTAQEYFMGQGNEVIHPEAYLAFTCITHLTFDVFKDPCYDEASMDERHSRYPLYQYAAGNWGRHAEQISEDASDPIMKFLECAPKVRSAWQSSEVSFKSPAGHDWAAEGNPLYAVAPFNLPKIVEMLNARGYNTPCEDEGRRPWDGNMSRRVADQLLQGMRALSASGIQAAHEE</sequence>
<dbReference type="Pfam" id="PF01048">
    <property type="entry name" value="PNP_UDP_1"/>
    <property type="match status" value="1"/>
</dbReference>
<dbReference type="SUPFAM" id="SSF53167">
    <property type="entry name" value="Purine and uridine phosphorylases"/>
    <property type="match status" value="1"/>
</dbReference>